<protein>
    <recommendedName>
        <fullName evidence="4">RAVE subunit 2/Rogdi</fullName>
    </recommendedName>
</protein>
<feature type="region of interest" description="Disordered" evidence="1">
    <location>
        <begin position="166"/>
        <end position="212"/>
    </location>
</feature>
<dbReference type="GeneID" id="28829887"/>
<dbReference type="Proteomes" id="UP000070700">
    <property type="component" value="Unassembled WGS sequence"/>
</dbReference>
<proteinExistence type="predicted"/>
<dbReference type="RefSeq" id="XP_018068033.1">
    <property type="nucleotide sequence ID" value="XM_018220161.1"/>
</dbReference>
<gene>
    <name evidence="2" type="ORF">LY89DRAFT_736683</name>
</gene>
<accession>A0A194X0F5</accession>
<dbReference type="PANTHER" id="PTHR13618">
    <property type="entry name" value="LEUCINE ZIPPER CONTAINING TRANSCRIPTION FACTOR LZF1"/>
    <property type="match status" value="1"/>
</dbReference>
<dbReference type="OrthoDB" id="66510at2759"/>
<name>A0A194X0F5_MOLSC</name>
<dbReference type="EMBL" id="KQ947421">
    <property type="protein sequence ID" value="KUJ13678.1"/>
    <property type="molecule type" value="Genomic_DNA"/>
</dbReference>
<sequence length="324" mass="34776">MATSVWPPLPVNELKAAEDESTERELSWLLDSLQETLASLKTGLEECYALLAPIEPGSTLVLSSPRSESIKGHITRIGSRIVKGTVHLKLKTHPPLVLSLSSTDPLVLTPLSSLRTLLNQALDCVDITRWTGDRHSAPFISSQLLLLHGILLEALSLLKGNTFHTHPASTSANSSSTESSSGVDRSGGLGLGASGGRDEWTKDPPSPTSFTPALPSTLALNLDLSDSSLLLTIRVLEPTSQTPNTFTRFAALTGMTRRLEHDEMDAVFTYRGEEVRVREKVRVESSADPSLLSVGAKLGQIERVVESCRGGLGVVIGKPEGEED</sequence>
<reference evidence="2 3" key="1">
    <citation type="submission" date="2015-10" db="EMBL/GenBank/DDBJ databases">
        <title>Full genome of DAOMC 229536 Phialocephala scopiformis, a fungal endophyte of spruce producing the potent anti-insectan compound rugulosin.</title>
        <authorList>
            <consortium name="DOE Joint Genome Institute"/>
            <person name="Walker A.K."/>
            <person name="Frasz S.L."/>
            <person name="Seifert K.A."/>
            <person name="Miller J.D."/>
            <person name="Mondo S.J."/>
            <person name="Labutti K."/>
            <person name="Lipzen A."/>
            <person name="Dockter R."/>
            <person name="Kennedy M."/>
            <person name="Grigoriev I.V."/>
            <person name="Spatafora J.W."/>
        </authorList>
    </citation>
    <scope>NUCLEOTIDE SEQUENCE [LARGE SCALE GENOMIC DNA]</scope>
    <source>
        <strain evidence="2 3">CBS 120377</strain>
    </source>
</reference>
<dbReference type="Pfam" id="PF10259">
    <property type="entry name" value="Rogdi_lz"/>
    <property type="match status" value="1"/>
</dbReference>
<organism evidence="2 3">
    <name type="scientific">Mollisia scopiformis</name>
    <name type="common">Conifer needle endophyte fungus</name>
    <name type="synonym">Phialocephala scopiformis</name>
    <dbReference type="NCBI Taxonomy" id="149040"/>
    <lineage>
        <taxon>Eukaryota</taxon>
        <taxon>Fungi</taxon>
        <taxon>Dikarya</taxon>
        <taxon>Ascomycota</taxon>
        <taxon>Pezizomycotina</taxon>
        <taxon>Leotiomycetes</taxon>
        <taxon>Helotiales</taxon>
        <taxon>Mollisiaceae</taxon>
        <taxon>Mollisia</taxon>
    </lineage>
</organism>
<evidence type="ECO:0008006" key="4">
    <source>
        <dbReference type="Google" id="ProtNLM"/>
    </source>
</evidence>
<dbReference type="InParanoid" id="A0A194X0F5"/>
<dbReference type="PANTHER" id="PTHR13618:SF1">
    <property type="entry name" value="PROTEIN ROGDI HOMOLOG"/>
    <property type="match status" value="1"/>
</dbReference>
<dbReference type="STRING" id="149040.A0A194X0F5"/>
<evidence type="ECO:0000256" key="1">
    <source>
        <dbReference type="SAM" id="MobiDB-lite"/>
    </source>
</evidence>
<keyword evidence="3" id="KW-1185">Reference proteome</keyword>
<dbReference type="KEGG" id="psco:LY89DRAFT_736683"/>
<dbReference type="InterPro" id="IPR028241">
    <property type="entry name" value="RAVE2/Rogdi"/>
</dbReference>
<dbReference type="GO" id="GO:0043291">
    <property type="term" value="C:RAVE complex"/>
    <property type="evidence" value="ECO:0007669"/>
    <property type="project" value="TreeGrafter"/>
</dbReference>
<evidence type="ECO:0000313" key="2">
    <source>
        <dbReference type="EMBL" id="KUJ13678.1"/>
    </source>
</evidence>
<evidence type="ECO:0000313" key="3">
    <source>
        <dbReference type="Proteomes" id="UP000070700"/>
    </source>
</evidence>
<dbReference type="AlphaFoldDB" id="A0A194X0F5"/>
<feature type="compositionally biased region" description="Low complexity" evidence="1">
    <location>
        <begin position="168"/>
        <end position="181"/>
    </location>
</feature>
<feature type="compositionally biased region" description="Gly residues" evidence="1">
    <location>
        <begin position="185"/>
        <end position="195"/>
    </location>
</feature>